<evidence type="ECO:0000313" key="9">
    <source>
        <dbReference type="EMBL" id="RHK23395.1"/>
    </source>
</evidence>
<keyword evidence="5 8" id="KW-0732">Signal</keyword>
<proteinExistence type="inferred from homology"/>
<dbReference type="Gene3D" id="2.40.160.60">
    <property type="entry name" value="Outer membrane protein transport protein (OMPP1/FadL/TodX)"/>
    <property type="match status" value="1"/>
</dbReference>
<dbReference type="PANTHER" id="PTHR35093">
    <property type="entry name" value="OUTER MEMBRANE PROTEIN NMB0088-RELATED"/>
    <property type="match status" value="1"/>
</dbReference>
<gene>
    <name evidence="9" type="ORF">DW075_16525</name>
</gene>
<comment type="similarity">
    <text evidence="2">Belongs to the OmpP1/FadL family.</text>
</comment>
<feature type="chain" id="PRO_5035253293" description="Long-chain fatty acid transport protein" evidence="8">
    <location>
        <begin position="21"/>
        <end position="474"/>
    </location>
</feature>
<evidence type="ECO:0000256" key="6">
    <source>
        <dbReference type="ARBA" id="ARBA00023136"/>
    </source>
</evidence>
<dbReference type="GO" id="GO:0009279">
    <property type="term" value="C:cell outer membrane"/>
    <property type="evidence" value="ECO:0007669"/>
    <property type="project" value="UniProtKB-SubCell"/>
</dbReference>
<organism evidence="9 10">
    <name type="scientific">Bacteroides xylanisolvens</name>
    <dbReference type="NCBI Taxonomy" id="371601"/>
    <lineage>
        <taxon>Bacteria</taxon>
        <taxon>Pseudomonadati</taxon>
        <taxon>Bacteroidota</taxon>
        <taxon>Bacteroidia</taxon>
        <taxon>Bacteroidales</taxon>
        <taxon>Bacteroidaceae</taxon>
        <taxon>Bacteroides</taxon>
    </lineage>
</organism>
<evidence type="ECO:0000313" key="10">
    <source>
        <dbReference type="Proteomes" id="UP000285503"/>
    </source>
</evidence>
<dbReference type="Proteomes" id="UP000285503">
    <property type="component" value="Unassembled WGS sequence"/>
</dbReference>
<name>A0A415FKI5_9BACE</name>
<dbReference type="GO" id="GO:0015483">
    <property type="term" value="F:long-chain fatty acid transporting porin activity"/>
    <property type="evidence" value="ECO:0007669"/>
    <property type="project" value="TreeGrafter"/>
</dbReference>
<evidence type="ECO:0000256" key="7">
    <source>
        <dbReference type="ARBA" id="ARBA00023237"/>
    </source>
</evidence>
<dbReference type="SUPFAM" id="SSF56935">
    <property type="entry name" value="Porins"/>
    <property type="match status" value="1"/>
</dbReference>
<evidence type="ECO:0000256" key="1">
    <source>
        <dbReference type="ARBA" id="ARBA00004571"/>
    </source>
</evidence>
<feature type="signal peptide" evidence="8">
    <location>
        <begin position="1"/>
        <end position="20"/>
    </location>
</feature>
<evidence type="ECO:0000256" key="5">
    <source>
        <dbReference type="ARBA" id="ARBA00022729"/>
    </source>
</evidence>
<protein>
    <recommendedName>
        <fullName evidence="11">Long-chain fatty acid transport protein</fullName>
    </recommendedName>
</protein>
<evidence type="ECO:0000256" key="4">
    <source>
        <dbReference type="ARBA" id="ARBA00022692"/>
    </source>
</evidence>
<evidence type="ECO:0000256" key="8">
    <source>
        <dbReference type="SAM" id="SignalP"/>
    </source>
</evidence>
<sequence length="474" mass="51412">MRKISLIGLAMLIVSIPTFAGDYLTNTNQNAAFLRMIARGASIDVDGVYSNPAGLAFLPKDGLQVALTIQSAYQTRDIAATSPLWTMDGQTTVRNYEGKASAPVIPSIHAVYKKGDWAFSGSFAIVGGGGKASFDNGLPMFDAAAISLVNTIGQGMLAPNQYSISSAMEGRQYIYGLQLGASYKINEHFSVFAGARMNYFTGGYKGFLDINLKEGVAEELGREIIKQLMAGGMTLEQAQQAALQKSQQLNDAKLKLDCDQTGWGLTPIIGVDAKFGKLNLAAKYEFKANMNIENDTHEIVAPDAAAAFVAPYQNGVNTPSDLPSMLSVAASYEFLPSLRASVEYHFFDDKNAGMADGKQKTLKHGTHEYLAGVEWDINKLFTVSGGYQKTDYGLSDAFQSDTSFSCDSYSVGFGGRINFTQALSLDVAYFWTTYSDYTKEKPRGLEATSMASLVDKDVYSRTNKVFGVSVNYKF</sequence>
<dbReference type="RefSeq" id="WP_004314522.1">
    <property type="nucleotide sequence ID" value="NZ_AP031409.1"/>
</dbReference>
<accession>A0A415FKI5</accession>
<keyword evidence="4" id="KW-0812">Transmembrane</keyword>
<comment type="caution">
    <text evidence="9">The sequence shown here is derived from an EMBL/GenBank/DDBJ whole genome shotgun (WGS) entry which is preliminary data.</text>
</comment>
<dbReference type="PANTHER" id="PTHR35093:SF8">
    <property type="entry name" value="OUTER MEMBRANE PROTEIN NMB0088-RELATED"/>
    <property type="match status" value="1"/>
</dbReference>
<evidence type="ECO:0000256" key="2">
    <source>
        <dbReference type="ARBA" id="ARBA00008163"/>
    </source>
</evidence>
<dbReference type="EMBL" id="QRNE01000101">
    <property type="protein sequence ID" value="RHK23395.1"/>
    <property type="molecule type" value="Genomic_DNA"/>
</dbReference>
<comment type="subcellular location">
    <subcellularLocation>
        <location evidence="1">Cell outer membrane</location>
        <topology evidence="1">Multi-pass membrane protein</topology>
    </subcellularLocation>
</comment>
<evidence type="ECO:0008006" key="11">
    <source>
        <dbReference type="Google" id="ProtNLM"/>
    </source>
</evidence>
<reference evidence="9 10" key="1">
    <citation type="submission" date="2018-08" db="EMBL/GenBank/DDBJ databases">
        <title>A genome reference for cultivated species of the human gut microbiota.</title>
        <authorList>
            <person name="Zou Y."/>
            <person name="Xue W."/>
            <person name="Luo G."/>
        </authorList>
    </citation>
    <scope>NUCLEOTIDE SEQUENCE [LARGE SCALE GENOMIC DNA]</scope>
    <source>
        <strain evidence="9 10">AF46-11NS</strain>
    </source>
</reference>
<evidence type="ECO:0000256" key="3">
    <source>
        <dbReference type="ARBA" id="ARBA00022452"/>
    </source>
</evidence>
<keyword evidence="6" id="KW-0472">Membrane</keyword>
<dbReference type="InterPro" id="IPR005017">
    <property type="entry name" value="OMPP1/FadL/TodX"/>
</dbReference>
<keyword evidence="7" id="KW-0998">Cell outer membrane</keyword>
<dbReference type="AlphaFoldDB" id="A0A415FKI5"/>
<keyword evidence="3" id="KW-1134">Transmembrane beta strand</keyword>